<keyword evidence="5" id="KW-0539">Nucleus</keyword>
<evidence type="ECO:0000313" key="8">
    <source>
        <dbReference type="EMBL" id="KAE8247790.1"/>
    </source>
</evidence>
<feature type="region of interest" description="Disordered" evidence="6">
    <location>
        <begin position="271"/>
        <end position="311"/>
    </location>
</feature>
<dbReference type="EMBL" id="LWDE02000426">
    <property type="protein sequence ID" value="KAE8247790.1"/>
    <property type="molecule type" value="Genomic_DNA"/>
</dbReference>
<comment type="subcellular location">
    <subcellularLocation>
        <location evidence="1">Nucleus</location>
    </subcellularLocation>
</comment>
<dbReference type="PANTHER" id="PTHR46481:SF10">
    <property type="entry name" value="ZINC FINGER BED DOMAIN-CONTAINING PROTEIN 39"/>
    <property type="match status" value="1"/>
</dbReference>
<dbReference type="Pfam" id="PF05699">
    <property type="entry name" value="Dimer_Tnp_hAT"/>
    <property type="match status" value="1"/>
</dbReference>
<evidence type="ECO:0000256" key="5">
    <source>
        <dbReference type="ARBA" id="ARBA00023242"/>
    </source>
</evidence>
<evidence type="ECO:0000256" key="3">
    <source>
        <dbReference type="ARBA" id="ARBA00022771"/>
    </source>
</evidence>
<keyword evidence="3" id="KW-0863">Zinc-finger</keyword>
<gene>
    <name evidence="8" type="ORF">A4X06_0g4195</name>
</gene>
<feature type="domain" description="HAT C-terminal dimerisation" evidence="7">
    <location>
        <begin position="328"/>
        <end position="383"/>
    </location>
</feature>
<sequence length="436" mass="48634">MDDIVSAARVDREYAELQQEVDELMEELGGGKDGASGQSDFDAEVEGIVDDYNADPEDDNVDSAITRLHNCLVKIRSSTKQYKMFKELVAELYPGDKKRTLPSLRGATRWNSFLVELRGCVRIQKAFTRLFNEDDEGIWTGFRVRPAEWTAMNQLCQVLETAELVSLDIQAAESSIADVLFFHRILRRFMVTRLENLHDVHEDSPAYGVKKAILAIQIKLEKYETKAKANKMVVAASILHPRRRRKPLAPSPDGESASALLGVMADRFLGKESVQPSPKPRNEPTSVSRYGVDIDSDDEDDTTVTVPDPSSSEIDIYLSGRYEWTDDYGPDTTKGALTWWRQHAQFLPRLAKLAQILLAVPSTTAIAERGFSHAGIFCSPRRNLGANSITMLTTCKLLTQSGFDPYKIDNQEADTPARNSTWTTATTAGPSISQRP</sequence>
<organism evidence="8 9">
    <name type="scientific">Tilletia controversa</name>
    <name type="common">dwarf bunt fungus</name>
    <dbReference type="NCBI Taxonomy" id="13291"/>
    <lineage>
        <taxon>Eukaryota</taxon>
        <taxon>Fungi</taxon>
        <taxon>Dikarya</taxon>
        <taxon>Basidiomycota</taxon>
        <taxon>Ustilaginomycotina</taxon>
        <taxon>Exobasidiomycetes</taxon>
        <taxon>Tilletiales</taxon>
        <taxon>Tilletiaceae</taxon>
        <taxon>Tilletia</taxon>
    </lineage>
</organism>
<keyword evidence="9" id="KW-1185">Reference proteome</keyword>
<dbReference type="Proteomes" id="UP000077684">
    <property type="component" value="Unassembled WGS sequence"/>
</dbReference>
<dbReference type="InterPro" id="IPR008906">
    <property type="entry name" value="HATC_C_dom"/>
</dbReference>
<reference evidence="8" key="2">
    <citation type="journal article" date="2019" name="IMA Fungus">
        <title>Genome sequencing and comparison of five Tilletia species to identify candidate genes for the detection of regulated species infecting wheat.</title>
        <authorList>
            <person name="Nguyen H.D.T."/>
            <person name="Sultana T."/>
            <person name="Kesanakurti P."/>
            <person name="Hambleton S."/>
        </authorList>
    </citation>
    <scope>NUCLEOTIDE SEQUENCE</scope>
    <source>
        <strain evidence="8">DAOMC 236426</strain>
    </source>
</reference>
<dbReference type="InterPro" id="IPR012337">
    <property type="entry name" value="RNaseH-like_sf"/>
</dbReference>
<evidence type="ECO:0000256" key="1">
    <source>
        <dbReference type="ARBA" id="ARBA00004123"/>
    </source>
</evidence>
<reference evidence="8" key="1">
    <citation type="submission" date="2016-04" db="EMBL/GenBank/DDBJ databases">
        <authorList>
            <person name="Nguyen H.D."/>
            <person name="Samba Siva P."/>
            <person name="Cullis J."/>
            <person name="Levesque C.A."/>
            <person name="Hambleton S."/>
        </authorList>
    </citation>
    <scope>NUCLEOTIDE SEQUENCE</scope>
    <source>
        <strain evidence="8">DAOMC 236426</strain>
    </source>
</reference>
<feature type="region of interest" description="Disordered" evidence="6">
    <location>
        <begin position="411"/>
        <end position="436"/>
    </location>
</feature>
<protein>
    <recommendedName>
        <fullName evidence="7">HAT C-terminal dimerisation domain-containing protein</fullName>
    </recommendedName>
</protein>
<accession>A0A8X7MU78</accession>
<dbReference type="PANTHER" id="PTHR46481">
    <property type="entry name" value="ZINC FINGER BED DOMAIN-CONTAINING PROTEIN 4"/>
    <property type="match status" value="1"/>
</dbReference>
<name>A0A8X7MU78_9BASI</name>
<comment type="caution">
    <text evidence="8">The sequence shown here is derived from an EMBL/GenBank/DDBJ whole genome shotgun (WGS) entry which is preliminary data.</text>
</comment>
<dbReference type="GO" id="GO:0005634">
    <property type="term" value="C:nucleus"/>
    <property type="evidence" value="ECO:0007669"/>
    <property type="project" value="UniProtKB-SubCell"/>
</dbReference>
<keyword evidence="4" id="KW-0862">Zinc</keyword>
<evidence type="ECO:0000256" key="6">
    <source>
        <dbReference type="SAM" id="MobiDB-lite"/>
    </source>
</evidence>
<evidence type="ECO:0000259" key="7">
    <source>
        <dbReference type="Pfam" id="PF05699"/>
    </source>
</evidence>
<dbReference type="AlphaFoldDB" id="A0A8X7MU78"/>
<dbReference type="GO" id="GO:0046983">
    <property type="term" value="F:protein dimerization activity"/>
    <property type="evidence" value="ECO:0007669"/>
    <property type="project" value="InterPro"/>
</dbReference>
<keyword evidence="2" id="KW-0479">Metal-binding</keyword>
<proteinExistence type="predicted"/>
<dbReference type="InterPro" id="IPR052035">
    <property type="entry name" value="ZnF_BED_domain_contain"/>
</dbReference>
<feature type="compositionally biased region" description="Polar residues" evidence="6">
    <location>
        <begin position="417"/>
        <end position="436"/>
    </location>
</feature>
<dbReference type="GO" id="GO:0008270">
    <property type="term" value="F:zinc ion binding"/>
    <property type="evidence" value="ECO:0007669"/>
    <property type="project" value="UniProtKB-KW"/>
</dbReference>
<evidence type="ECO:0000256" key="2">
    <source>
        <dbReference type="ARBA" id="ARBA00022723"/>
    </source>
</evidence>
<dbReference type="SUPFAM" id="SSF53098">
    <property type="entry name" value="Ribonuclease H-like"/>
    <property type="match status" value="1"/>
</dbReference>
<evidence type="ECO:0000256" key="4">
    <source>
        <dbReference type="ARBA" id="ARBA00022833"/>
    </source>
</evidence>
<evidence type="ECO:0000313" key="9">
    <source>
        <dbReference type="Proteomes" id="UP000077684"/>
    </source>
</evidence>